<dbReference type="InterPro" id="IPR015915">
    <property type="entry name" value="Kelch-typ_b-propeller"/>
</dbReference>
<keyword evidence="21" id="KW-0210">Decarboxylase</keyword>
<keyword evidence="8 24" id="KW-0812">Transmembrane</keyword>
<dbReference type="InterPro" id="IPR002048">
    <property type="entry name" value="EF_hand_dom"/>
</dbReference>
<evidence type="ECO:0000256" key="7">
    <source>
        <dbReference type="ARBA" id="ARBA00022670"/>
    </source>
</evidence>
<dbReference type="Pfam" id="PF02536">
    <property type="entry name" value="mTERF"/>
    <property type="match status" value="1"/>
</dbReference>
<evidence type="ECO:0000256" key="24">
    <source>
        <dbReference type="SAM" id="Phobius"/>
    </source>
</evidence>
<feature type="region of interest" description="Disordered" evidence="23">
    <location>
        <begin position="489"/>
        <end position="516"/>
    </location>
</feature>
<dbReference type="FunFam" id="3.40.640.10:FF:000017">
    <property type="entry name" value="Glutamate decarboxylase"/>
    <property type="match status" value="1"/>
</dbReference>
<feature type="coiled-coil region" evidence="22">
    <location>
        <begin position="551"/>
        <end position="578"/>
    </location>
</feature>
<comment type="similarity">
    <text evidence="5 21">Belongs to the group II decarboxylase family.</text>
</comment>
<dbReference type="InterPro" id="IPR036213">
    <property type="entry name" value="Calpain_III_sf"/>
</dbReference>
<dbReference type="InterPro" id="IPR000169">
    <property type="entry name" value="Pept_cys_AS"/>
</dbReference>
<dbReference type="InterPro" id="IPR018247">
    <property type="entry name" value="EF_Hand_1_Ca_BS"/>
</dbReference>
<keyword evidence="19" id="KW-0862">Zinc</keyword>
<dbReference type="PROSITE" id="PS00018">
    <property type="entry name" value="EF_HAND_1"/>
    <property type="match status" value="3"/>
</dbReference>
<dbReference type="GO" id="GO:0055085">
    <property type="term" value="P:transmembrane transport"/>
    <property type="evidence" value="ECO:0007669"/>
    <property type="project" value="InterPro"/>
</dbReference>
<comment type="catalytic activity">
    <reaction evidence="16 21">
        <text>L-glutamate + H(+) = 4-aminobutanoate + CO2</text>
        <dbReference type="Rhea" id="RHEA:17785"/>
        <dbReference type="ChEBI" id="CHEBI:15378"/>
        <dbReference type="ChEBI" id="CHEBI:16526"/>
        <dbReference type="ChEBI" id="CHEBI:29985"/>
        <dbReference type="ChEBI" id="CHEBI:59888"/>
        <dbReference type="EC" id="4.1.1.15"/>
    </reaction>
</comment>
<comment type="similarity">
    <text evidence="3">Belongs to the peptidase C2 family.</text>
</comment>
<feature type="modified residue" description="N6-(pyridoxal phosphate)lysine" evidence="17">
    <location>
        <position position="5223"/>
    </location>
</feature>
<dbReference type="InterPro" id="IPR038765">
    <property type="entry name" value="Papain-like_cys_pep_sf"/>
</dbReference>
<dbReference type="Gene3D" id="2.20.70.10">
    <property type="match status" value="1"/>
</dbReference>
<feature type="active site" evidence="18 20">
    <location>
        <position position="1205"/>
    </location>
</feature>
<feature type="domain" description="RING-type" evidence="26">
    <location>
        <begin position="4866"/>
        <end position="4907"/>
    </location>
</feature>
<dbReference type="Gene3D" id="3.90.1150.160">
    <property type="match status" value="1"/>
</dbReference>
<keyword evidence="9 20" id="KW-0378">Hydrolase</keyword>
<dbReference type="GO" id="GO:0004198">
    <property type="term" value="F:calcium-dependent cysteine-type endopeptidase activity"/>
    <property type="evidence" value="ECO:0007669"/>
    <property type="project" value="InterPro"/>
</dbReference>
<keyword evidence="19" id="KW-0479">Metal-binding</keyword>
<dbReference type="SUPFAM" id="SSF117281">
    <property type="entry name" value="Kelch motif"/>
    <property type="match status" value="1"/>
</dbReference>
<dbReference type="InterPro" id="IPR011992">
    <property type="entry name" value="EF-hand-dom_pair"/>
</dbReference>
<evidence type="ECO:0000256" key="2">
    <source>
        <dbReference type="ARBA" id="ARBA00004141"/>
    </source>
</evidence>
<dbReference type="GO" id="GO:0030170">
    <property type="term" value="F:pyridoxal phosphate binding"/>
    <property type="evidence" value="ECO:0007669"/>
    <property type="project" value="InterPro"/>
</dbReference>
<evidence type="ECO:0000256" key="10">
    <source>
        <dbReference type="ARBA" id="ARBA00022837"/>
    </source>
</evidence>
<evidence type="ECO:0000256" key="1">
    <source>
        <dbReference type="ARBA" id="ARBA00001933"/>
    </source>
</evidence>
<dbReference type="SUPFAM" id="SSF54001">
    <property type="entry name" value="Cysteine proteinases"/>
    <property type="match status" value="1"/>
</dbReference>
<dbReference type="Gene3D" id="2.60.120.380">
    <property type="match status" value="1"/>
</dbReference>
<keyword evidence="7 20" id="KW-0645">Protease</keyword>
<dbReference type="PROSITE" id="PS00139">
    <property type="entry name" value="THIOL_PROTEASE_CYS"/>
    <property type="match status" value="1"/>
</dbReference>
<dbReference type="SMART" id="SM00184">
    <property type="entry name" value="RING"/>
    <property type="match status" value="1"/>
</dbReference>
<dbReference type="PROSITE" id="PS50222">
    <property type="entry name" value="EF_HAND_2"/>
    <property type="match status" value="4"/>
</dbReference>
<dbReference type="Gene3D" id="3.40.640.10">
    <property type="entry name" value="Type I PLP-dependent aspartate aminotransferase-like (Major domain)"/>
    <property type="match status" value="1"/>
</dbReference>
<dbReference type="InterPro" id="IPR013083">
    <property type="entry name" value="Znf_RING/FYVE/PHD"/>
</dbReference>
<dbReference type="EC" id="4.1.1.15" evidence="6 21"/>
<feature type="domain" description="EF-hand" evidence="28">
    <location>
        <begin position="1977"/>
        <end position="2012"/>
    </location>
</feature>
<dbReference type="InterPro" id="IPR022684">
    <property type="entry name" value="Calpain_cysteine_protease"/>
</dbReference>
<keyword evidence="14 24" id="KW-0472">Membrane</keyword>
<dbReference type="Gene3D" id="1.10.238.10">
    <property type="entry name" value="EF-hand"/>
    <property type="match status" value="2"/>
</dbReference>
<dbReference type="Pfam" id="PF01699">
    <property type="entry name" value="Na_Ca_ex"/>
    <property type="match status" value="1"/>
</dbReference>
<dbReference type="Pfam" id="PF00282">
    <property type="entry name" value="Pyridoxal_deC"/>
    <property type="match status" value="1"/>
</dbReference>
<dbReference type="Pfam" id="PF13499">
    <property type="entry name" value="EF-hand_7"/>
    <property type="match status" value="2"/>
</dbReference>
<dbReference type="Pfam" id="PF13639">
    <property type="entry name" value="zf-RING_2"/>
    <property type="match status" value="1"/>
</dbReference>
<feature type="transmembrane region" description="Helical" evidence="24">
    <location>
        <begin position="4771"/>
        <end position="4791"/>
    </location>
</feature>
<dbReference type="InterPro" id="IPR001841">
    <property type="entry name" value="Znf_RING"/>
</dbReference>
<feature type="compositionally biased region" description="Basic and acidic residues" evidence="23">
    <location>
        <begin position="85"/>
        <end position="131"/>
    </location>
</feature>
<dbReference type="Gene3D" id="4.10.280.50">
    <property type="match status" value="1"/>
</dbReference>
<feature type="coiled-coil region" evidence="22">
    <location>
        <begin position="220"/>
        <end position="267"/>
    </location>
</feature>
<keyword evidence="22" id="KW-0175">Coiled coil</keyword>
<name>A0A024FZZ2_9STRA</name>
<dbReference type="InterPro" id="IPR003690">
    <property type="entry name" value="MTERF"/>
</dbReference>
<dbReference type="PROSITE" id="PS50020">
    <property type="entry name" value="WW_DOMAIN_2"/>
    <property type="match status" value="1"/>
</dbReference>
<comment type="caution">
    <text evidence="29">The sequence shown here is derived from an EMBL/GenBank/DDBJ whole genome shotgun (WGS) entry which is preliminary data.</text>
</comment>
<dbReference type="SUPFAM" id="SSF53383">
    <property type="entry name" value="PLP-dependent transferases"/>
    <property type="match status" value="1"/>
</dbReference>
<evidence type="ECO:0000259" key="28">
    <source>
        <dbReference type="PROSITE" id="PS50222"/>
    </source>
</evidence>
<evidence type="ECO:0000256" key="13">
    <source>
        <dbReference type="ARBA" id="ARBA00022989"/>
    </source>
</evidence>
<accession>A0A024FZZ2</accession>
<feature type="domain" description="EF-hand" evidence="28">
    <location>
        <begin position="5633"/>
        <end position="5668"/>
    </location>
</feature>
<feature type="domain" description="EF-hand" evidence="28">
    <location>
        <begin position="1940"/>
        <end position="1975"/>
    </location>
</feature>
<feature type="transmembrane region" description="Helical" evidence="24">
    <location>
        <begin position="5441"/>
        <end position="5464"/>
    </location>
</feature>
<evidence type="ECO:0000256" key="4">
    <source>
        <dbReference type="ARBA" id="ARBA00007692"/>
    </source>
</evidence>
<keyword evidence="13 24" id="KW-1133">Transmembrane helix</keyword>
<dbReference type="CDD" id="cd00201">
    <property type="entry name" value="WW"/>
    <property type="match status" value="1"/>
</dbReference>
<dbReference type="GO" id="GO:0005509">
    <property type="term" value="F:calcium ion binding"/>
    <property type="evidence" value="ECO:0007669"/>
    <property type="project" value="InterPro"/>
</dbReference>
<feature type="transmembrane region" description="Helical" evidence="24">
    <location>
        <begin position="5404"/>
        <end position="5429"/>
    </location>
</feature>
<evidence type="ECO:0000256" key="19">
    <source>
        <dbReference type="PROSITE-ProRule" id="PRU00175"/>
    </source>
</evidence>
<dbReference type="InterPro" id="IPR002129">
    <property type="entry name" value="PyrdxlP-dep_de-COase"/>
</dbReference>
<feature type="domain" description="EF-hand" evidence="28">
    <location>
        <begin position="5669"/>
        <end position="5704"/>
    </location>
</feature>
<keyword evidence="12" id="KW-0809">Transit peptide</keyword>
<dbReference type="SUPFAM" id="SSF51045">
    <property type="entry name" value="WW domain"/>
    <property type="match status" value="1"/>
</dbReference>
<dbReference type="InterPro" id="IPR015424">
    <property type="entry name" value="PyrdxlP-dep_Trfase"/>
</dbReference>
<dbReference type="GO" id="GO:0006538">
    <property type="term" value="P:L-glutamate catabolic process"/>
    <property type="evidence" value="ECO:0007669"/>
    <property type="project" value="TreeGrafter"/>
</dbReference>
<keyword evidence="11 17" id="KW-0663">Pyridoxal phosphate</keyword>
<dbReference type="PROSITE" id="PS50089">
    <property type="entry name" value="ZF_RING_2"/>
    <property type="match status" value="1"/>
</dbReference>
<dbReference type="Pfam" id="PF01067">
    <property type="entry name" value="Calpain_III"/>
    <property type="match status" value="1"/>
</dbReference>
<evidence type="ECO:0000259" key="26">
    <source>
        <dbReference type="PROSITE" id="PS50089"/>
    </source>
</evidence>
<dbReference type="InterPro" id="IPR001300">
    <property type="entry name" value="Peptidase_C2_calpain_cat"/>
</dbReference>
<evidence type="ECO:0000256" key="9">
    <source>
        <dbReference type="ARBA" id="ARBA00022801"/>
    </source>
</evidence>
<protein>
    <recommendedName>
        <fullName evidence="6 21">Glutamate decarboxylase</fullName>
        <ecNumber evidence="6 21">4.1.1.15</ecNumber>
    </recommendedName>
</protein>
<keyword evidence="19" id="KW-0863">Zinc-finger</keyword>
<feature type="transmembrane region" description="Helical" evidence="24">
    <location>
        <begin position="5555"/>
        <end position="5573"/>
    </location>
</feature>
<comment type="cofactor">
    <cofactor evidence="1 17 21">
        <name>pyridoxal 5'-phosphate</name>
        <dbReference type="ChEBI" id="CHEBI:597326"/>
    </cofactor>
</comment>
<dbReference type="PANTHER" id="PTHR43321:SF3">
    <property type="entry name" value="GLUTAMATE DECARBOXYLASE"/>
    <property type="match status" value="1"/>
</dbReference>
<feature type="region of interest" description="Disordered" evidence="23">
    <location>
        <begin position="85"/>
        <end position="157"/>
    </location>
</feature>
<dbReference type="InterPro" id="IPR022682">
    <property type="entry name" value="Calpain_domain_III"/>
</dbReference>
<evidence type="ECO:0000256" key="5">
    <source>
        <dbReference type="ARBA" id="ARBA00009533"/>
    </source>
</evidence>
<evidence type="ECO:0000256" key="22">
    <source>
        <dbReference type="SAM" id="Coils"/>
    </source>
</evidence>
<dbReference type="Proteomes" id="UP000053237">
    <property type="component" value="Unassembled WGS sequence"/>
</dbReference>
<evidence type="ECO:0000256" key="6">
    <source>
        <dbReference type="ARBA" id="ARBA00012421"/>
    </source>
</evidence>
<reference evidence="29 30" key="1">
    <citation type="submission" date="2012-05" db="EMBL/GenBank/DDBJ databases">
        <title>Recombination and specialization in a pathogen metapopulation.</title>
        <authorList>
            <person name="Gardiner A."/>
            <person name="Kemen E."/>
            <person name="Schultz-Larsen T."/>
            <person name="MacLean D."/>
            <person name="Van Oosterhout C."/>
            <person name="Jones J.D.G."/>
        </authorList>
    </citation>
    <scope>NUCLEOTIDE SEQUENCE [LARGE SCALE GENOMIC DNA]</scope>
    <source>
        <strain evidence="29 30">Ac Nc2</strain>
    </source>
</reference>
<dbReference type="GO" id="GO:0016020">
    <property type="term" value="C:membrane"/>
    <property type="evidence" value="ECO:0007669"/>
    <property type="project" value="UniProtKB-SubCell"/>
</dbReference>
<feature type="transmembrane region" description="Helical" evidence="24">
    <location>
        <begin position="5839"/>
        <end position="5863"/>
    </location>
</feature>
<dbReference type="InterPro" id="IPR036020">
    <property type="entry name" value="WW_dom_sf"/>
</dbReference>
<evidence type="ECO:0000256" key="3">
    <source>
        <dbReference type="ARBA" id="ARBA00007623"/>
    </source>
</evidence>
<feature type="compositionally biased region" description="Low complexity" evidence="23">
    <location>
        <begin position="500"/>
        <end position="516"/>
    </location>
</feature>
<feature type="active site" evidence="18 20">
    <location>
        <position position="997"/>
    </location>
</feature>
<evidence type="ECO:0000256" key="14">
    <source>
        <dbReference type="ARBA" id="ARBA00023136"/>
    </source>
</evidence>
<gene>
    <name evidence="29" type="ORF">BN9_009550</name>
</gene>
<dbReference type="CDD" id="cd00044">
    <property type="entry name" value="CysPc"/>
    <property type="match status" value="1"/>
</dbReference>
<dbReference type="CDD" id="cd16454">
    <property type="entry name" value="RING-H2_PA-TM-RING"/>
    <property type="match status" value="1"/>
</dbReference>
<dbReference type="PROSITE" id="PS50203">
    <property type="entry name" value="CALPAIN_CAT"/>
    <property type="match status" value="1"/>
</dbReference>
<dbReference type="Pfam" id="PF00648">
    <property type="entry name" value="Peptidase_C2"/>
    <property type="match status" value="1"/>
</dbReference>
<dbReference type="GO" id="GO:0003676">
    <property type="term" value="F:nucleic acid binding"/>
    <property type="evidence" value="ECO:0007669"/>
    <property type="project" value="InterPro"/>
</dbReference>
<dbReference type="Gene3D" id="1.25.70.10">
    <property type="entry name" value="Transcription termination factor 3, mitochondrial"/>
    <property type="match status" value="1"/>
</dbReference>
<dbReference type="Gene3D" id="2.120.10.80">
    <property type="entry name" value="Kelch-type beta propeller"/>
    <property type="match status" value="2"/>
</dbReference>
<feature type="compositionally biased region" description="Basic and acidic residues" evidence="23">
    <location>
        <begin position="1372"/>
        <end position="1390"/>
    </location>
</feature>
<evidence type="ECO:0000256" key="18">
    <source>
        <dbReference type="PIRSR" id="PIRSR622684-1"/>
    </source>
</evidence>
<sequence>MADSRASIIEAALDGTHSPLLTRVKSLEQVAASDGSVSPSEKRDVAIDILMKERQRLDRFERQQAQEVERLLQYEINLSRVQQELVRKEERQKREEAARARDKMRRQREADEKKRQVELSRPGERRREIELARNNAQENQGETLCPDQPTRQDEEWRRRDASLRAEYYQLQQRQDIERKQKEMVERDSQRRHLIQTKREQKAQEIAEKQRRNKMRIMLVLKEKEEIRAEQLRAFERKQEESEARRQKYNEECQVREQQNQIRALQKKEATEVVQRHLYYSAQQCRERSTQLSHQVDERLQRKELEKHKARLFHIREQTRKAHKRKLVHRQKEEQLQQKQASLIRKVEEKAMSTRSMQEQKKKNLKSRYEDALLRDEELQAALARREKAGAYRVSYLLERIAMDDEKSRRVRDERNSLLRRREEIKRAAEKEKLGLVQALQKLKIRRMSHGMASRLLDQLQSTKLSGIDITSSSAAKYRKHFDDCRKHKTADGNERVRPRSACSTYTTSSPSTWSGSIPLKKLKEVQSDTDPAEDHLPDTKAMDDTLRDIQKRQNRELIDILEEEYEAEIERQNILDQQTDLPERLRLENQFNGQRMFASERIKKLTQEHEHMLHDYIQSRPTKQFTNIEDLSFQNKGKVVTKIVDSPEAPSSRRKTPTEIFGQMEQGLCHIQKKYRDITIDQIVQGTIKTKVAGLEDTVHKMSRMLLARREKIQANEYMLNLRRDRIRKCILFDVPQADIETAIIASNIKERCENLSKWTLEALGNSHKNGAFQTSTYMHGSLPAVILVLAVIPVFMLFHLRQGPVTLHVTPFNKVITLSALRSHLPIVLMNFSELEHKLKKLGITVTTGSQETIVSVKIGGLVGKKLAQGIQLADRFFEEKVSKILHRISDIDLFVDPAFGPNPSDHNGIVALCDPDQPCPTKGLLQNQANVRSLFKSDKLRWERPKYASPEAVADDLDPEENSTELSNLRFANNATLFRNGSSAGDVIQGNLGDCWFLSALSVVATRFDLLQQIFWRGDKFRMKGLYVCRFMKNFVWHYVIIDDQIPVFGYSKSREGKPYYARCRDRNEIWVSLIEKAYAKLHGSYAALIGGFADVALGDLTGMCSEQVVLRDGYPGFVKYPPISSDVVAGRPDSFWDKIIRYKNSGSLLGCSIQPNISRSANAAPETIAGNGLYYKHAYAIVDAGLFHSVRGESVRLIRLRNPWGMGEWTGPWSDSSEERILNQDLLKKFFNVIKRKVGGNLYKRIFLQLDGRGNLDIEEICHEEAVELDPCDGTFFMSFEAWSEYFTHFFAGVDFPDEWSGRRVQGCWSEMSCGGNHQTSTWNRNPRYDFSLRKKSHVFISLCQEDPRGKRDLKLVPIAFHVCSSTKEKDGIPRTEHPKPNRDNAHRSRSIQENYKIVYQTGTADYSVPPAVIPGTVIQGVNSYGTPQPAYVYKQNVSVETEMLPGNYCIVPSVYMRMCQETGKINAGNFWISVYCDDPGFELEEGYTIAEEEERGTTEKSEIRKGTILVCDLGTCRTKPAFSATKATSSNLSISNSRNITNAINDAGRLILNEARSKGIRPQDIKREFGKAKTLKREDCRRKFKALGLIPNGVPEATIDRFFGDLDVSPPAGVVSYEKLHQTFVVELKEDELLDDTPDLETETLGERLYQDGILTVEIHSAKDLLVSSQHERTFRGQSCVPTTNIAYHPEEAASRAEIVKCIINANPQLKILLKPLLVANGWCSESLLAEYNMNSRTHTRSPRYTKDEGNPVSKLYKLLNAQYELDKLEKQNLNKAQDDYSSDLEYDMTGMEEQLQADSKEARVNHNERWNSIHVSNRLIKMEEKRSERFKTLQKRRRSLLGDRKKMMTLPRLIGGNLGELDSPTCIDCNCQLTTESPSCSGTNCTNRFCSACLALLPPDRPLCDDCFLNESVDMPTLGTEVRSLLFNKLCHSDNSVERLEVLFISFDYDKSGGITYDEFSNTLSELILPPLTDAQTGNIFQQFDTNADGNIDGEEFRKWIMGDQVWSPTAEEQILEHINDGSDTDEVTNSIIEALIARAFEAMMLATTSTEYTMIESSPTRADQNIILNSQSSRVDNILSSKQLIFLRVVSFNKLSFSKKKESLGEQAAVLQNEYAQPEAKKGECWKSTHLINKMIKLKQHHGKIASSSCRSRLDILIMDLKKGLSDNEKSAWANKLHTLSGIYFDTRDMQRMISLLENALPRPQFDKHLSSKKTSITDDDQKDHYLDFLYEPGDLLAHYLIDETTQTLDIMEIAKGNTIFHELYLFFKHVDNLTDCQSIWKYVFGLERDQGIEQRLFIDTITKRGFHISAESHDVTALRHKDHLSSIRTRLIIALAIDRISAERDDGNMTDGRPKSRLDFLLFTDMIQTFDTEAEDSTHSALLKRPCSVEGFETFLVAIELVKGSGKGIMENHLSICIIDPMLKLEMRLAITSGDGITNIVSFLEDSICMHGGLITQSTSRQLDSYLCALLHRLSLQPFEKKLSSNPWKTPLYRLSMDEKKTFVDILQSLLVEADPPFFWSLTAQFLTFFIPHDSLVQDEPRASPFHRFVVDSLATSTKSTALLLFLRTSLSSLRVCFQLVGTSDTFTCTWSDFQNQLIGNHDFYATIQLHPHGQLHRTQVYHSDNANAIWNSKCTMIIQQPEVATERIDMPIVYSDTIRISAAPSQTHTENISFLRSEDVETGYYLIVHVRKAIPLKRGEESRLYCTAYDPTTSSDYAVTGYPEDWPVNFFDPDENPDFEESWRAMIPGLELDVPLTPQLICKVYNRQKKTETLLGERRISAASALSREGFLVEECFTLLHPKNEKLSVGMVNLSFRFDLNENEVATMRSDTLPIVPEKVAENEVEDFSSQIIKTKPKSSDWPRVHTDRCLEELENELIVAENAKENAIRDADALRLQLQSLQRFEEKGITRATRWKEKHEETRKKLQSMQQEYEERIYTLQQQVEAYKDVDDTQQQRRNRIEDVKQETATEDIGRNLLMLIRDTLYRRCQDRPFNGLKKAFTAVTESPGKISLDAFHEVLSDFGFQFTETEQSELTTLLKPDSRDRINIEEFFIRLNGSNGKSAIPEVHESNRNKSMKLDWVDEPMVEKPSKTAYAQESKASLEESLDYGLRDRRSSINQPTRRSQISDKIATKPFGSRKSQARSWKGFKQMMILRLPDGWDMRISDKGRPYFCDHLNRSTQWSHPRPEVDSEYRKWLDTTKFNFLNATDGEVICQCNVKLGETYCRKVEENTEGDRSPRQDERIVLKLLEDIRDFLGFTEKTLPPADASLLDPRRAKIASKLYIDTRDTYDVVENVDSDNELARRRALLKQRRSADSSISIDSDTYDDESLPQGASVADSIQFWFKWLGGVLSIPIREELLERNLSMDGIMHYVRYFSLMDQWIVYKKARIMHVETSYCDKDCARSSIESIDSSLSFVTALTRHAEFIKNEMKKDIDTICVFARTGTFSTIFGSDDVRTHDIDITTKFESLMEEVYAVYLQRIIDSQINALTQLALKWQEDQLLHQEALTYAAAQAVSLGTKITSFAALTSETFFFQRKRKFDMKRDIFPDAIYDWPPRFTPAMAPGGQTLIAHPRHVGIWWQTTVLSVTEQDISILHHDEVLGILNHIESLHGHIYVPEVESNQSFFRRCGVRIGSFSKWEGQRMLLNNGKDSLWIEVVVTEVEDKKCKVELKSGLEDLSVAEKWKAYLVENTWLHIRDFRWNAVPKNSDFRIHIGLKFRKLLEEIQTTVIGISCVFPDRNLERQVQTATWRSLENIASKEEHLYSRYLRAVLQDNESSTIVADASQFTSKTRNVPGNRFGRKLSMLRGKAIEYDGASEKAPRNDSRILNDITMKPQHVSYSTHGNFDIDGVYQALPDRTSLQEPRTTVVLSSSFEKLTHILLEETEVLSVCIQANNTALARVFVEAFAEKLEKQNNFLLNRLEKSTLEYMLSEVTNAYRFLYAWKICRYELDESTRLERARYGRNSMLMIDKEKQKVSLSSTSPSVEADTLQRDWIDRTFEHMEGMIIDMIRYLTYRLHNQFFYECSTFIFPSIYGQEWDAISARPHITSTYGIQSFLCRIQMIVEFTRTDLLKGFEHHLAVHEKVQDRLIWAILEPLSCVAAFYEQVQISRPRTRDWKSDILYLVLGMQEIVGTLNKMLSQNEKDSRAGVCKNNEGWELVQGGTLNEIHKICLRLILCIAIRTSPINAVISGLKSLQREDYSDETVRGTSIDTAAFEFTKRRDLMGILKRLLRSLHPSNNTWKAIVKISFRSLPWDTNTNTRSEFHSHLQSAWVDWEMIIKQRLRVPRDFALEQLQRRHELEDTVRLSLCPAEIEDGRILREFINEVLAAQSSDTIHKIHTKAVQTQRFDTIVIDGGVLHFPAHRSLSNGFLKEAAAYPDKRTAHAMIIYQDALYVYGGLGENLAGDDYEHEDSWKFDLKQNRWTKLVEENDMKPPHRFHHTAALYSDDITSQMIIFGGLSLSTNANAQTKQSSMLQITEYNDIWRLSLSSGKVVWSKDATSNHAINDTEVPSPRSEAGSIIHDNKLYIFGGISYRSSGLDSPVDMNDLWSYDLETKTWIEIRPVDGIVPSRRFSHSVTLVKHSGLSYLLVYSGRHLQQSTWSALDDTWLYSISEKRWIKVQSSSSIPRMYTSIITTGDKNFWFFGGYYRPLHTMSGYVFDDTVSGELNINSGSASDSSITATPVTKGVSMKLYTAVGGINSAIPPLRYNHQAVVWNEAIVVYGGSYQTVRGDVWSYNTTLAVLSQDVNMFSKKITSLIYILGGLIAVIVVILLLLLLRWRQVDQRNLQMRQLHGPNTRGVSQEKLQQLEILKYQKPVKSVNSASECAKNVPSSNRTGLDEIPICLNLDEDVCPICLVEFEEEENIRKLHCTHIFHVPCIDEWLRRNVTCPMCKDIVEVATGQEQHPANVPVAPERSAAVQIISNAVISPMESPLKIMNTEFRNDASEPLYSHPLVCVDLPTERFPQYPTPARVAHQIIKDELSLDGNPKMNLASFVTTYMEPEADDLMVDGLRKNYIDLDQYPQTAEIHNRCVTMLANLYHAPLKDHEKGTGTGCVGSSEAIMLAGLAMKRRWKDRRIAAGLPYDNPNMVMGSNVQVCWHKMCKYFEIEIREADVSEDCLVLTADRARPLLDENTIGVCAILGSTFNGEYEDVKAIHDMVMEVNEENGWGIPVHVDAASGGFIAPFLNPELEWDFRLPNVKSINVSGHKFGLVYAGIGWALWREPQDLPADLVFHVNYLGGDQASFTLNFSKGAGNVVVQYYNIVRFGYDGYRRIMQASMDTASYLRQALLDTNHFRIVDKQHMPLVAFTLIDSNRYTCYDIQNKLKYRGWIVPAYTCSRGAENLVIMRVVVKQNFANHMAHMLVADILRAIEELEKEHVVITSATKSDALAGIVGSIVLPVLGAVPDGMIVLFSGMGPNAQEQLSVGVGALAGSTIMLLTIPWAISVYAGRVNLDEHGRGRYKRPKNAPADWNKLNPPNNKHIWKTGVVLLDEIQMNAKTMVFTSLIYLVLQIPAFQYTGTHQRDAQADTSVVTVAERPYAFVTLCVCVIAFGMYMYWNVQRSSTSQVASDIKGEVAVEAIRHDRASLSGILAAEASKLSDRMPSERSPINARAHDTALEDIMRPFFAKYDKNHDKKMDINELQLFFMDMNEQLTREELETWMFMADKDQSGFIEFSELVEATKKYLVAKYKGEQAGKKTQMKHIHFNDIETSVYPSNPGNVDHEESDDEEEEEVPQDLAHLSIHDQQRRIKLRSACLMLLGTILVLIFSDPMVDVLSEIGARTGIPAFYVSFVIAPLASNSSELIAAYNYATKKTSRSVSISISALLGAACLNNTFCLGIFAALMFFKSGGLIWKFSAETCAILFVELCMGVMAMRKTQRLVDAMCVLCLYPASIALKSQQLTQYSWVNNAYNTPLQILIHKIGFTREEAEKCISSSQALRSYNPTEMLKKILFMDQIGMTNAMMKKAIQKSPKVLGCNIETLRKLVDWFTELGVPSRKIAYIVMVTGQYVVPYMIDNLSSQRDFLLHKVGLSRAQVGIVLTKHPQLMTHCLDPIKSRIQFLQSYKYTESEVCKMIQACPEILASSIDTMSAKLIVLGLIFGQEAAISTFCKYPRIIMHNSSALQQSFDFLANTVKLPVTEIQPLIVMQPQNPRFLFQASFLDPEF</sequence>
<dbReference type="SMART" id="SM00456">
    <property type="entry name" value="WW"/>
    <property type="match status" value="1"/>
</dbReference>
<dbReference type="SMART" id="SM00733">
    <property type="entry name" value="Mterf"/>
    <property type="match status" value="4"/>
</dbReference>
<evidence type="ECO:0000256" key="15">
    <source>
        <dbReference type="ARBA" id="ARBA00023239"/>
    </source>
</evidence>
<evidence type="ECO:0000256" key="21">
    <source>
        <dbReference type="RuleBase" id="RU361171"/>
    </source>
</evidence>
<dbReference type="CDD" id="cd00051">
    <property type="entry name" value="EFh"/>
    <property type="match status" value="2"/>
</dbReference>
<dbReference type="SUPFAM" id="SSF49758">
    <property type="entry name" value="Calpain large subunit, middle domain (domain III)"/>
    <property type="match status" value="1"/>
</dbReference>
<dbReference type="Pfam" id="PF00397">
    <property type="entry name" value="WW"/>
    <property type="match status" value="1"/>
</dbReference>
<proteinExistence type="inferred from homology"/>
<dbReference type="Gene3D" id="3.90.70.10">
    <property type="entry name" value="Cysteine proteinases"/>
    <property type="match status" value="1"/>
</dbReference>
<evidence type="ECO:0000256" key="12">
    <source>
        <dbReference type="ARBA" id="ARBA00022946"/>
    </source>
</evidence>
<organism evidence="29 30">
    <name type="scientific">Albugo candida</name>
    <dbReference type="NCBI Taxonomy" id="65357"/>
    <lineage>
        <taxon>Eukaryota</taxon>
        <taxon>Sar</taxon>
        <taxon>Stramenopiles</taxon>
        <taxon>Oomycota</taxon>
        <taxon>Peronosporomycetes</taxon>
        <taxon>Albuginales</taxon>
        <taxon>Albuginaceae</taxon>
        <taxon>Albugo</taxon>
    </lineage>
</organism>
<dbReference type="InterPro" id="IPR015421">
    <property type="entry name" value="PyrdxlP-dep_Trfase_major"/>
</dbReference>
<feature type="domain" description="WW" evidence="25">
    <location>
        <begin position="3164"/>
        <end position="3197"/>
    </location>
</feature>
<dbReference type="PRINTS" id="PR00704">
    <property type="entry name" value="CALPAIN"/>
</dbReference>
<keyword evidence="15 21" id="KW-0456">Lyase</keyword>
<dbReference type="GO" id="GO:0006508">
    <property type="term" value="P:proteolysis"/>
    <property type="evidence" value="ECO:0007669"/>
    <property type="project" value="UniProtKB-KW"/>
</dbReference>
<evidence type="ECO:0000256" key="23">
    <source>
        <dbReference type="SAM" id="MobiDB-lite"/>
    </source>
</evidence>
<dbReference type="Gene3D" id="3.30.40.10">
    <property type="entry name" value="Zinc/RING finger domain, C3HC4 (zinc finger)"/>
    <property type="match status" value="1"/>
</dbReference>
<dbReference type="OrthoDB" id="268518at2759"/>
<feature type="coiled-coil region" evidence="22">
    <location>
        <begin position="2879"/>
        <end position="2959"/>
    </location>
</feature>
<dbReference type="CDD" id="cd07177">
    <property type="entry name" value="terB_like"/>
    <property type="match status" value="1"/>
</dbReference>
<evidence type="ECO:0000256" key="8">
    <source>
        <dbReference type="ARBA" id="ARBA00022692"/>
    </source>
</evidence>
<feature type="region of interest" description="Disordered" evidence="23">
    <location>
        <begin position="1372"/>
        <end position="1392"/>
    </location>
</feature>
<dbReference type="InterPro" id="IPR010107">
    <property type="entry name" value="Glutamate_decarboxylase"/>
</dbReference>
<dbReference type="PANTHER" id="PTHR43321">
    <property type="entry name" value="GLUTAMATE DECARBOXYLASE"/>
    <property type="match status" value="1"/>
</dbReference>
<keyword evidence="20" id="KW-0788">Thiol protease</keyword>
<dbReference type="PROSITE" id="PS01159">
    <property type="entry name" value="WW_DOMAIN_1"/>
    <property type="match status" value="1"/>
</dbReference>
<keyword evidence="10" id="KW-0106">Calcium</keyword>
<feature type="transmembrane region" description="Helical" evidence="24">
    <location>
        <begin position="5804"/>
        <end position="5827"/>
    </location>
</feature>
<dbReference type="InterPro" id="IPR001202">
    <property type="entry name" value="WW_dom"/>
</dbReference>
<dbReference type="InterPro" id="IPR038538">
    <property type="entry name" value="MTERF_sf"/>
</dbReference>
<evidence type="ECO:0000256" key="16">
    <source>
        <dbReference type="ARBA" id="ARBA00048868"/>
    </source>
</evidence>
<dbReference type="EMBL" id="CAIX01000006">
    <property type="protein sequence ID" value="CCI40171.1"/>
    <property type="molecule type" value="Genomic_DNA"/>
</dbReference>
<dbReference type="GO" id="GO:0005829">
    <property type="term" value="C:cytosol"/>
    <property type="evidence" value="ECO:0007669"/>
    <property type="project" value="TreeGrafter"/>
</dbReference>
<feature type="coiled-coil region" evidence="22">
    <location>
        <begin position="407"/>
        <end position="445"/>
    </location>
</feature>
<feature type="active site" evidence="18 20">
    <location>
        <position position="1180"/>
    </location>
</feature>
<evidence type="ECO:0000256" key="20">
    <source>
        <dbReference type="PROSITE-ProRule" id="PRU00239"/>
    </source>
</evidence>
<evidence type="ECO:0000256" key="17">
    <source>
        <dbReference type="PIRSR" id="PIRSR602129-50"/>
    </source>
</evidence>
<dbReference type="STRING" id="65357.A0A024FZZ2"/>
<dbReference type="SUPFAM" id="SSF57850">
    <property type="entry name" value="RING/U-box"/>
    <property type="match status" value="1"/>
</dbReference>
<evidence type="ECO:0000259" key="27">
    <source>
        <dbReference type="PROSITE" id="PS50203"/>
    </source>
</evidence>
<evidence type="ECO:0000313" key="29">
    <source>
        <dbReference type="EMBL" id="CCI40171.1"/>
    </source>
</evidence>
<dbReference type="InterPro" id="IPR004837">
    <property type="entry name" value="NaCa_Exmemb"/>
</dbReference>
<dbReference type="GO" id="GO:0008270">
    <property type="term" value="F:zinc ion binding"/>
    <property type="evidence" value="ECO:0007669"/>
    <property type="project" value="UniProtKB-KW"/>
</dbReference>
<comment type="similarity">
    <text evidence="4">Belongs to the mTERF family.</text>
</comment>
<comment type="subcellular location">
    <subcellularLocation>
        <location evidence="2">Membrane</location>
        <topology evidence="2">Multi-pass membrane protein</topology>
    </subcellularLocation>
</comment>
<feature type="coiled-coil region" evidence="22">
    <location>
        <begin position="354"/>
        <end position="381"/>
    </location>
</feature>
<dbReference type="SMART" id="SM00054">
    <property type="entry name" value="EFh"/>
    <property type="match status" value="4"/>
</dbReference>
<feature type="transmembrane region" description="Helical" evidence="24">
    <location>
        <begin position="5766"/>
        <end position="5784"/>
    </location>
</feature>
<dbReference type="Pfam" id="PF24681">
    <property type="entry name" value="Kelch_KLHDC2_KLHL20_DRC7"/>
    <property type="match status" value="1"/>
</dbReference>
<evidence type="ECO:0000256" key="11">
    <source>
        <dbReference type="ARBA" id="ARBA00022898"/>
    </source>
</evidence>
<evidence type="ECO:0000259" key="25">
    <source>
        <dbReference type="PROSITE" id="PS50020"/>
    </source>
</evidence>
<dbReference type="SMART" id="SM00230">
    <property type="entry name" value="CysPc"/>
    <property type="match status" value="1"/>
</dbReference>
<feature type="transmembrane region" description="Helical" evidence="24">
    <location>
        <begin position="5516"/>
        <end position="5535"/>
    </location>
</feature>
<dbReference type="InParanoid" id="A0A024FZZ2"/>
<keyword evidence="30" id="KW-1185">Reference proteome</keyword>
<feature type="compositionally biased region" description="Acidic residues" evidence="23">
    <location>
        <begin position="5740"/>
        <end position="5749"/>
    </location>
</feature>
<feature type="domain" description="Calpain catalytic" evidence="27">
    <location>
        <begin position="895"/>
        <end position="1291"/>
    </location>
</feature>
<feature type="region of interest" description="Disordered" evidence="23">
    <location>
        <begin position="5728"/>
        <end position="5749"/>
    </location>
</feature>
<dbReference type="NCBIfam" id="TIGR01788">
    <property type="entry name" value="Glu-decarb-GAD"/>
    <property type="match status" value="1"/>
</dbReference>
<dbReference type="SUPFAM" id="SSF47473">
    <property type="entry name" value="EF-hand"/>
    <property type="match status" value="3"/>
</dbReference>
<evidence type="ECO:0000313" key="30">
    <source>
        <dbReference type="Proteomes" id="UP000053237"/>
    </source>
</evidence>
<dbReference type="GO" id="GO:0004351">
    <property type="term" value="F:glutamate decarboxylase activity"/>
    <property type="evidence" value="ECO:0007669"/>
    <property type="project" value="UniProtKB-EC"/>
</dbReference>